<protein>
    <submittedName>
        <fullName evidence="1">Uncharacterized protein</fullName>
    </submittedName>
</protein>
<keyword evidence="2" id="KW-1185">Reference proteome</keyword>
<organism evidence="1 2">
    <name type="scientific">Ataeniobius toweri</name>
    <dbReference type="NCBI Taxonomy" id="208326"/>
    <lineage>
        <taxon>Eukaryota</taxon>
        <taxon>Metazoa</taxon>
        <taxon>Chordata</taxon>
        <taxon>Craniata</taxon>
        <taxon>Vertebrata</taxon>
        <taxon>Euteleostomi</taxon>
        <taxon>Actinopterygii</taxon>
        <taxon>Neopterygii</taxon>
        <taxon>Teleostei</taxon>
        <taxon>Neoteleostei</taxon>
        <taxon>Acanthomorphata</taxon>
        <taxon>Ovalentaria</taxon>
        <taxon>Atherinomorphae</taxon>
        <taxon>Cyprinodontiformes</taxon>
        <taxon>Goodeidae</taxon>
        <taxon>Ataeniobius</taxon>
    </lineage>
</organism>
<reference evidence="1 2" key="1">
    <citation type="submission" date="2021-07" db="EMBL/GenBank/DDBJ databases">
        <authorList>
            <person name="Palmer J.M."/>
        </authorList>
    </citation>
    <scope>NUCLEOTIDE SEQUENCE [LARGE SCALE GENOMIC DNA]</scope>
    <source>
        <strain evidence="1 2">AT_MEX2019</strain>
        <tissue evidence="1">Muscle</tissue>
    </source>
</reference>
<gene>
    <name evidence="1" type="ORF">ATANTOWER_013213</name>
</gene>
<dbReference type="EMBL" id="JAHUTI010061796">
    <property type="protein sequence ID" value="MED6252544.1"/>
    <property type="molecule type" value="Genomic_DNA"/>
</dbReference>
<name>A0ABU7BQB3_9TELE</name>
<accession>A0ABU7BQB3</accession>
<comment type="caution">
    <text evidence="1">The sequence shown here is derived from an EMBL/GenBank/DDBJ whole genome shotgun (WGS) entry which is preliminary data.</text>
</comment>
<dbReference type="Proteomes" id="UP001345963">
    <property type="component" value="Unassembled WGS sequence"/>
</dbReference>
<proteinExistence type="predicted"/>
<evidence type="ECO:0000313" key="1">
    <source>
        <dbReference type="EMBL" id="MED6252544.1"/>
    </source>
</evidence>
<sequence length="71" mass="7687">MDPVKPVSPTMVPPAAKVIKSLCGRSKEPPVALELQVPELLTLGLDHHHQHQSLKNLFSSLNNKNGAVLQS</sequence>
<evidence type="ECO:0000313" key="2">
    <source>
        <dbReference type="Proteomes" id="UP001345963"/>
    </source>
</evidence>